<dbReference type="SMART" id="SM00343">
    <property type="entry name" value="ZnF_C2HC"/>
    <property type="match status" value="1"/>
</dbReference>
<evidence type="ECO:0000256" key="1">
    <source>
        <dbReference type="PROSITE-ProRule" id="PRU00047"/>
    </source>
</evidence>
<accession>A0A1Q9ENA8</accession>
<evidence type="ECO:0000313" key="4">
    <source>
        <dbReference type="EMBL" id="OLQ08925.1"/>
    </source>
</evidence>
<evidence type="ECO:0000256" key="2">
    <source>
        <dbReference type="SAM" id="MobiDB-lite"/>
    </source>
</evidence>
<dbReference type="EMBL" id="LSRX01000107">
    <property type="protein sequence ID" value="OLQ08925.1"/>
    <property type="molecule type" value="Genomic_DNA"/>
</dbReference>
<evidence type="ECO:0000259" key="3">
    <source>
        <dbReference type="PROSITE" id="PS50158"/>
    </source>
</evidence>
<keyword evidence="1" id="KW-0479">Metal-binding</keyword>
<dbReference type="Gene3D" id="4.10.60.10">
    <property type="entry name" value="Zinc finger, CCHC-type"/>
    <property type="match status" value="1"/>
</dbReference>
<dbReference type="InterPro" id="IPR001878">
    <property type="entry name" value="Znf_CCHC"/>
</dbReference>
<dbReference type="OrthoDB" id="407521at2759"/>
<feature type="compositionally biased region" description="Low complexity" evidence="2">
    <location>
        <begin position="167"/>
        <end position="196"/>
    </location>
</feature>
<evidence type="ECO:0000313" key="5">
    <source>
        <dbReference type="Proteomes" id="UP000186817"/>
    </source>
</evidence>
<name>A0A1Q9ENA8_SYMMI</name>
<feature type="region of interest" description="Disordered" evidence="2">
    <location>
        <begin position="161"/>
        <end position="197"/>
    </location>
</feature>
<dbReference type="GO" id="GO:0008270">
    <property type="term" value="F:zinc ion binding"/>
    <property type="evidence" value="ECO:0007669"/>
    <property type="project" value="UniProtKB-KW"/>
</dbReference>
<gene>
    <name evidence="4" type="ORF">AK812_SmicGene7497</name>
</gene>
<dbReference type="PROSITE" id="PS50158">
    <property type="entry name" value="ZF_CCHC"/>
    <property type="match status" value="1"/>
</dbReference>
<feature type="region of interest" description="Disordered" evidence="2">
    <location>
        <begin position="330"/>
        <end position="366"/>
    </location>
</feature>
<reference evidence="4 5" key="1">
    <citation type="submission" date="2016-02" db="EMBL/GenBank/DDBJ databases">
        <title>Genome analysis of coral dinoflagellate symbionts highlights evolutionary adaptations to a symbiotic lifestyle.</title>
        <authorList>
            <person name="Aranda M."/>
            <person name="Li Y."/>
            <person name="Liew Y.J."/>
            <person name="Baumgarten S."/>
            <person name="Simakov O."/>
            <person name="Wilson M."/>
            <person name="Piel J."/>
            <person name="Ashoor H."/>
            <person name="Bougouffa S."/>
            <person name="Bajic V.B."/>
            <person name="Ryu T."/>
            <person name="Ravasi T."/>
            <person name="Bayer T."/>
            <person name="Micklem G."/>
            <person name="Kim H."/>
            <person name="Bhak J."/>
            <person name="Lajeunesse T.C."/>
            <person name="Voolstra C.R."/>
        </authorList>
    </citation>
    <scope>NUCLEOTIDE SEQUENCE [LARGE SCALE GENOMIC DNA]</scope>
    <source>
        <strain evidence="4 5">CCMP2467</strain>
    </source>
</reference>
<dbReference type="AlphaFoldDB" id="A0A1Q9ENA8"/>
<sequence>MSGSEGAISRTKEGTPIWNGDPASYVEYAEAARLFEQSQEPYKRSMTGPKLAAELSGPARRLIIGQAPHWLSFPGGTERLLEHLRQGLGKPRLSELSDHLGKLFKGTRRRSGETINEYLTKKSECYMRAQQAMMRLLPAKTTPAGPRGYSGYRHYEQPQWSRRTSMDSAADDGQAASQTETTAAETEVASAEEPSAWRASEWWQRSSWETGAYGWGQQDYTWEDANLDHQERNLVQTAAGGDFSVARISQELRAHFPETDLRRRDGQRKHASYMGEMDEDYEETMEEHEGFSAEDAFNEEGLILWNDITDEMHEAMAAIQGARRTLREARGRQHSLKLSRQYYKSAPGRSSGNRATGSAGATPDKRDEKMTCLNCGRVGHKAANCPDRDKAAHAAQEEAPFVCFVEEKFEDAWAVEMTEETIDAEAWAAEVTTAQAVEQGKCVIDPGATRTLGSVSAVEKIMQLKAAREGSTGILEVDNMNRPTFGFGNSSRDQCLSTIKLALQANGRPGSLQIHTLDRGTGPVLLSIDTLRQLGAVIDFTSDYMVLRNIDANRMIPLERSATGHQLLSLTQDLYSQSLPTKGPVPSLSEFLMPSNQE</sequence>
<feature type="domain" description="CCHC-type" evidence="3">
    <location>
        <begin position="372"/>
        <end position="387"/>
    </location>
</feature>
<comment type="caution">
    <text evidence="4">The sequence shown here is derived from an EMBL/GenBank/DDBJ whole genome shotgun (WGS) entry which is preliminary data.</text>
</comment>
<dbReference type="Proteomes" id="UP000186817">
    <property type="component" value="Unassembled WGS sequence"/>
</dbReference>
<keyword evidence="1" id="KW-0862">Zinc</keyword>
<proteinExistence type="predicted"/>
<dbReference type="SUPFAM" id="SSF57756">
    <property type="entry name" value="Retrovirus zinc finger-like domains"/>
    <property type="match status" value="1"/>
</dbReference>
<dbReference type="InterPro" id="IPR036875">
    <property type="entry name" value="Znf_CCHC_sf"/>
</dbReference>
<dbReference type="GO" id="GO:0003676">
    <property type="term" value="F:nucleic acid binding"/>
    <property type="evidence" value="ECO:0007669"/>
    <property type="project" value="InterPro"/>
</dbReference>
<organism evidence="4 5">
    <name type="scientific">Symbiodinium microadriaticum</name>
    <name type="common">Dinoflagellate</name>
    <name type="synonym">Zooxanthella microadriatica</name>
    <dbReference type="NCBI Taxonomy" id="2951"/>
    <lineage>
        <taxon>Eukaryota</taxon>
        <taxon>Sar</taxon>
        <taxon>Alveolata</taxon>
        <taxon>Dinophyceae</taxon>
        <taxon>Suessiales</taxon>
        <taxon>Symbiodiniaceae</taxon>
        <taxon>Symbiodinium</taxon>
    </lineage>
</organism>
<keyword evidence="5" id="KW-1185">Reference proteome</keyword>
<protein>
    <recommendedName>
        <fullName evidence="3">CCHC-type domain-containing protein</fullName>
    </recommendedName>
</protein>
<keyword evidence="1" id="KW-0863">Zinc-finger</keyword>